<reference evidence="1 2" key="1">
    <citation type="submission" date="2018-10" db="EMBL/GenBank/DDBJ databases">
        <title>The genome of Streptomyces dangxiongensis Z022.</title>
        <authorList>
            <person name="Zhang B."/>
        </authorList>
    </citation>
    <scope>NUCLEOTIDE SEQUENCE [LARGE SCALE GENOMIC DNA]</scope>
    <source>
        <strain evidence="1 2">Z022</strain>
    </source>
</reference>
<dbReference type="AlphaFoldDB" id="A0A3G2JKV0"/>
<evidence type="ECO:0000313" key="1">
    <source>
        <dbReference type="EMBL" id="AYN40952.1"/>
    </source>
</evidence>
<name>A0A3G2JKV0_9ACTN</name>
<proteinExistence type="predicted"/>
<accession>A0A3G2JKV0</accession>
<dbReference type="OrthoDB" id="4224406at2"/>
<keyword evidence="2" id="KW-1185">Reference proteome</keyword>
<organism evidence="1 2">
    <name type="scientific">Streptomyces dangxiongensis</name>
    <dbReference type="NCBI Taxonomy" id="1442032"/>
    <lineage>
        <taxon>Bacteria</taxon>
        <taxon>Bacillati</taxon>
        <taxon>Actinomycetota</taxon>
        <taxon>Actinomycetes</taxon>
        <taxon>Kitasatosporales</taxon>
        <taxon>Streptomycetaceae</taxon>
        <taxon>Streptomyces</taxon>
    </lineage>
</organism>
<dbReference type="RefSeq" id="WP_121788398.1">
    <property type="nucleotide sequence ID" value="NZ_CP033073.1"/>
</dbReference>
<dbReference type="KEGG" id="sdd:D9753_21045"/>
<sequence>MTADTLVTPPYLPRAAAPLDLVAVDGTWNAVTVPALWGRLVLDVLAERSGPVLEDPAADHLLWVIPPGGADGWPDATAAGVQVHRQGAELTVCALDGHWCGMRWLRVPTTRRWDTDARLLRLGLEWVAGPLADAQPIQVCVSCAAPTRAGHLLARNLGDTGSGYEVHACPTCWREMTRGGPGRHLHVMKKGPL</sequence>
<dbReference type="EMBL" id="CP033073">
    <property type="protein sequence ID" value="AYN40952.1"/>
    <property type="molecule type" value="Genomic_DNA"/>
</dbReference>
<gene>
    <name evidence="1" type="ORF">D9753_21045</name>
</gene>
<protein>
    <submittedName>
        <fullName evidence="1">Uncharacterized protein</fullName>
    </submittedName>
</protein>
<evidence type="ECO:0000313" key="2">
    <source>
        <dbReference type="Proteomes" id="UP000268329"/>
    </source>
</evidence>
<dbReference type="Proteomes" id="UP000268329">
    <property type="component" value="Chromosome"/>
</dbReference>